<dbReference type="Gene3D" id="3.30.379.10">
    <property type="entry name" value="Chitobiase/beta-hexosaminidase domain 2-like"/>
    <property type="match status" value="1"/>
</dbReference>
<dbReference type="AlphaFoldDB" id="A0A3Q0ILS6"/>
<feature type="domain" description="Beta-hexosaminidase eukaryotic type N-terminal" evidence="9">
    <location>
        <begin position="2"/>
        <end position="34"/>
    </location>
</feature>
<evidence type="ECO:0000259" key="8">
    <source>
        <dbReference type="Pfam" id="PF00728"/>
    </source>
</evidence>
<organism evidence="10 11">
    <name type="scientific">Diaphorina citri</name>
    <name type="common">Asian citrus psyllid</name>
    <dbReference type="NCBI Taxonomy" id="121845"/>
    <lineage>
        <taxon>Eukaryota</taxon>
        <taxon>Metazoa</taxon>
        <taxon>Ecdysozoa</taxon>
        <taxon>Arthropoda</taxon>
        <taxon>Hexapoda</taxon>
        <taxon>Insecta</taxon>
        <taxon>Pterygota</taxon>
        <taxon>Neoptera</taxon>
        <taxon>Paraneoptera</taxon>
        <taxon>Hemiptera</taxon>
        <taxon>Sternorrhyncha</taxon>
        <taxon>Psylloidea</taxon>
        <taxon>Psyllidae</taxon>
        <taxon>Diaphorininae</taxon>
        <taxon>Diaphorina</taxon>
    </lineage>
</organism>
<dbReference type="GO" id="GO:0030203">
    <property type="term" value="P:glycosaminoglycan metabolic process"/>
    <property type="evidence" value="ECO:0007669"/>
    <property type="project" value="TreeGrafter"/>
</dbReference>
<dbReference type="PANTHER" id="PTHR22600:SF21">
    <property type="entry name" value="BETA-HEXOSAMINIDASE A"/>
    <property type="match status" value="1"/>
</dbReference>
<evidence type="ECO:0000256" key="6">
    <source>
        <dbReference type="ARBA" id="ARBA00023295"/>
    </source>
</evidence>
<protein>
    <recommendedName>
        <fullName evidence="3">beta-N-acetylhexosaminidase</fullName>
        <ecNumber evidence="3">3.2.1.52</ecNumber>
    </recommendedName>
</protein>
<dbReference type="GO" id="GO:0004563">
    <property type="term" value="F:beta-N-acetylhexosaminidase activity"/>
    <property type="evidence" value="ECO:0007669"/>
    <property type="project" value="UniProtKB-EC"/>
</dbReference>
<dbReference type="Pfam" id="PF00728">
    <property type="entry name" value="Glyco_hydro_20"/>
    <property type="match status" value="1"/>
</dbReference>
<dbReference type="InterPro" id="IPR015883">
    <property type="entry name" value="Glyco_hydro_20_cat"/>
</dbReference>
<dbReference type="GO" id="GO:0016020">
    <property type="term" value="C:membrane"/>
    <property type="evidence" value="ECO:0007669"/>
    <property type="project" value="TreeGrafter"/>
</dbReference>
<keyword evidence="6" id="KW-0326">Glycosidase</keyword>
<proteinExistence type="inferred from homology"/>
<dbReference type="SUPFAM" id="SSF55545">
    <property type="entry name" value="beta-N-acetylhexosaminidase-like domain"/>
    <property type="match status" value="1"/>
</dbReference>
<dbReference type="PANTHER" id="PTHR22600">
    <property type="entry name" value="BETA-HEXOSAMINIDASE"/>
    <property type="match status" value="1"/>
</dbReference>
<evidence type="ECO:0000256" key="3">
    <source>
        <dbReference type="ARBA" id="ARBA00012663"/>
    </source>
</evidence>
<dbReference type="Proteomes" id="UP000079169">
    <property type="component" value="Unplaced"/>
</dbReference>
<dbReference type="InterPro" id="IPR025705">
    <property type="entry name" value="Beta_hexosaminidase_sua/sub"/>
</dbReference>
<keyword evidence="10" id="KW-1185">Reference proteome</keyword>
<accession>A0A3Q0ILS6</accession>
<dbReference type="InterPro" id="IPR029019">
    <property type="entry name" value="HEX_eukaryotic_N"/>
</dbReference>
<evidence type="ECO:0000256" key="4">
    <source>
        <dbReference type="ARBA" id="ARBA00022801"/>
    </source>
</evidence>
<gene>
    <name evidence="11" type="primary">LOC103506338</name>
</gene>
<dbReference type="GO" id="GO:0005975">
    <property type="term" value="P:carbohydrate metabolic process"/>
    <property type="evidence" value="ECO:0007669"/>
    <property type="project" value="InterPro"/>
</dbReference>
<dbReference type="STRING" id="121845.A0A3Q0ILS6"/>
<dbReference type="GO" id="GO:0006689">
    <property type="term" value="P:ganglioside catabolic process"/>
    <property type="evidence" value="ECO:0007669"/>
    <property type="project" value="TreeGrafter"/>
</dbReference>
<evidence type="ECO:0000256" key="7">
    <source>
        <dbReference type="PIRSR" id="PIRSR625705-1"/>
    </source>
</evidence>
<evidence type="ECO:0000313" key="11">
    <source>
        <dbReference type="RefSeq" id="XP_026677214.1"/>
    </source>
</evidence>
<dbReference type="Pfam" id="PF14845">
    <property type="entry name" value="Glycohydro_20b2"/>
    <property type="match status" value="1"/>
</dbReference>
<evidence type="ECO:0000313" key="10">
    <source>
        <dbReference type="Proteomes" id="UP000079169"/>
    </source>
</evidence>
<dbReference type="PaxDb" id="121845-A0A3Q0ILS6"/>
<feature type="active site" description="Proton donor" evidence="7">
    <location>
        <position position="212"/>
    </location>
</feature>
<keyword evidence="5" id="KW-0325">Glycoprotein</keyword>
<evidence type="ECO:0000256" key="5">
    <source>
        <dbReference type="ARBA" id="ARBA00023180"/>
    </source>
</evidence>
<dbReference type="InterPro" id="IPR029018">
    <property type="entry name" value="Hex-like_dom2"/>
</dbReference>
<comment type="catalytic activity">
    <reaction evidence="1">
        <text>Hydrolysis of terminal non-reducing N-acetyl-D-hexosamine residues in N-acetyl-beta-D-hexosaminides.</text>
        <dbReference type="EC" id="3.2.1.52"/>
    </reaction>
</comment>
<dbReference type="SUPFAM" id="SSF51445">
    <property type="entry name" value="(Trans)glycosidases"/>
    <property type="match status" value="1"/>
</dbReference>
<dbReference type="PRINTS" id="PR00738">
    <property type="entry name" value="GLHYDRLASE20"/>
</dbReference>
<dbReference type="Gene3D" id="3.20.20.80">
    <property type="entry name" value="Glycosidases"/>
    <property type="match status" value="1"/>
</dbReference>
<reference evidence="11" key="1">
    <citation type="submission" date="2025-08" db="UniProtKB">
        <authorList>
            <consortium name="RefSeq"/>
        </authorList>
    </citation>
    <scope>IDENTIFICATION</scope>
</reference>
<dbReference type="GO" id="GO:0005764">
    <property type="term" value="C:lysosome"/>
    <property type="evidence" value="ECO:0007669"/>
    <property type="project" value="TreeGrafter"/>
</dbReference>
<dbReference type="InterPro" id="IPR017853">
    <property type="entry name" value="GH"/>
</dbReference>
<evidence type="ECO:0000259" key="9">
    <source>
        <dbReference type="Pfam" id="PF14845"/>
    </source>
</evidence>
<dbReference type="EC" id="3.2.1.52" evidence="3"/>
<evidence type="ECO:0000256" key="2">
    <source>
        <dbReference type="ARBA" id="ARBA00006285"/>
    </source>
</evidence>
<evidence type="ECO:0000256" key="1">
    <source>
        <dbReference type="ARBA" id="ARBA00001231"/>
    </source>
</evidence>
<keyword evidence="4" id="KW-0378">Hydrolase</keyword>
<comment type="similarity">
    <text evidence="2">Belongs to the glycosyl hydrolase 20 family.</text>
</comment>
<dbReference type="KEGG" id="dci:103506338"/>
<sequence length="245" mass="27952">MDEKYTLEIKNSSCLLTSQSIWGILRGLETFSQLPIPAPNGDQLIIRVQTIEDFPQFPHRGLLVDGSRHYLPIKAIKKQLDIMSYNKLNVLHWHLVDDQSFPYESKKFPSLSLKGAFGPDAIYTEKMIKSVIEYARLRGIRVIPEIDTPGHTDSMEPGMPQIHCHCPHRVEGKTFVGPLDPTKNVTLDFVRDLFTELGQRFPESYVHLGGDEVDFFCWEQNPEIKAFMSARCKVPFRNGLESCSS</sequence>
<feature type="domain" description="Glycoside hydrolase family 20 catalytic" evidence="8">
    <location>
        <begin position="57"/>
        <end position="230"/>
    </location>
</feature>
<dbReference type="RefSeq" id="XP_026677214.1">
    <property type="nucleotide sequence ID" value="XM_026821413.1"/>
</dbReference>
<dbReference type="GeneID" id="103506338"/>
<name>A0A3Q0ILS6_DIACI</name>